<feature type="compositionally biased region" description="Basic and acidic residues" evidence="5">
    <location>
        <begin position="12"/>
        <end position="54"/>
    </location>
</feature>
<dbReference type="GO" id="GO:0003676">
    <property type="term" value="F:nucleic acid binding"/>
    <property type="evidence" value="ECO:0007669"/>
    <property type="project" value="InterPro"/>
</dbReference>
<dbReference type="PANTHER" id="PTHR45986:SF1">
    <property type="entry name" value="ZINC FINGER MATRIN-TYPE PROTEIN 2"/>
    <property type="match status" value="1"/>
</dbReference>
<evidence type="ECO:0000256" key="5">
    <source>
        <dbReference type="SAM" id="MobiDB-lite"/>
    </source>
</evidence>
<evidence type="ECO:0000256" key="1">
    <source>
        <dbReference type="ARBA" id="ARBA00022723"/>
    </source>
</evidence>
<dbReference type="GO" id="GO:0008270">
    <property type="term" value="F:zinc ion binding"/>
    <property type="evidence" value="ECO:0007669"/>
    <property type="project" value="UniProtKB-KW"/>
</dbReference>
<evidence type="ECO:0000313" key="7">
    <source>
        <dbReference type="EMBL" id="KAK2076723.1"/>
    </source>
</evidence>
<dbReference type="GO" id="GO:0000398">
    <property type="term" value="P:mRNA splicing, via spliceosome"/>
    <property type="evidence" value="ECO:0007669"/>
    <property type="project" value="InterPro"/>
</dbReference>
<dbReference type="PANTHER" id="PTHR45986">
    <property type="entry name" value="ZINC FINGER MATRIN-TYPE PROTEIN 2"/>
    <property type="match status" value="1"/>
</dbReference>
<dbReference type="Pfam" id="PF12171">
    <property type="entry name" value="zf-C2H2_jaz"/>
    <property type="match status" value="1"/>
</dbReference>
<keyword evidence="2" id="KW-0863">Zinc-finger</keyword>
<dbReference type="SMART" id="SM00451">
    <property type="entry name" value="ZnF_U1"/>
    <property type="match status" value="1"/>
</dbReference>
<dbReference type="SUPFAM" id="SSF57667">
    <property type="entry name" value="beta-beta-alpha zinc fingers"/>
    <property type="match status" value="1"/>
</dbReference>
<dbReference type="Proteomes" id="UP001255856">
    <property type="component" value="Unassembled WGS sequence"/>
</dbReference>
<name>A0AAD9IFL9_PROWI</name>
<evidence type="ECO:0000256" key="3">
    <source>
        <dbReference type="ARBA" id="ARBA00022833"/>
    </source>
</evidence>
<reference evidence="7" key="1">
    <citation type="submission" date="2021-01" db="EMBL/GenBank/DDBJ databases">
        <authorList>
            <person name="Eckstrom K.M.E."/>
        </authorList>
    </citation>
    <scope>NUCLEOTIDE SEQUENCE</scope>
    <source>
        <strain evidence="7">UVCC 0001</strain>
    </source>
</reference>
<dbReference type="InterPro" id="IPR036236">
    <property type="entry name" value="Znf_C2H2_sf"/>
</dbReference>
<dbReference type="GO" id="GO:0005681">
    <property type="term" value="C:spliceosomal complex"/>
    <property type="evidence" value="ECO:0007669"/>
    <property type="project" value="InterPro"/>
</dbReference>
<dbReference type="AlphaFoldDB" id="A0AAD9IFL9"/>
<accession>A0AAD9IFL9</accession>
<dbReference type="InterPro" id="IPR040107">
    <property type="entry name" value="Snu23"/>
</dbReference>
<gene>
    <name evidence="7" type="ORF">QBZ16_005483</name>
</gene>
<evidence type="ECO:0000259" key="6">
    <source>
        <dbReference type="SMART" id="SM00451"/>
    </source>
</evidence>
<keyword evidence="4" id="KW-0539">Nucleus</keyword>
<dbReference type="InterPro" id="IPR003604">
    <property type="entry name" value="Matrin/U1-like-C_Znf_C2H2"/>
</dbReference>
<protein>
    <recommendedName>
        <fullName evidence="6">U1-type domain-containing protein</fullName>
    </recommendedName>
</protein>
<dbReference type="InterPro" id="IPR022755">
    <property type="entry name" value="Znf_C2H2_jaz"/>
</dbReference>
<keyword evidence="1" id="KW-0479">Metal-binding</keyword>
<evidence type="ECO:0000256" key="4">
    <source>
        <dbReference type="ARBA" id="ARBA00023242"/>
    </source>
</evidence>
<evidence type="ECO:0000256" key="2">
    <source>
        <dbReference type="ARBA" id="ARBA00022771"/>
    </source>
</evidence>
<organism evidence="7 8">
    <name type="scientific">Prototheca wickerhamii</name>
    <dbReference type="NCBI Taxonomy" id="3111"/>
    <lineage>
        <taxon>Eukaryota</taxon>
        <taxon>Viridiplantae</taxon>
        <taxon>Chlorophyta</taxon>
        <taxon>core chlorophytes</taxon>
        <taxon>Trebouxiophyceae</taxon>
        <taxon>Chlorellales</taxon>
        <taxon>Chlorellaceae</taxon>
        <taxon>Prototheca</taxon>
    </lineage>
</organism>
<keyword evidence="3" id="KW-0862">Zinc</keyword>
<sequence>MSGKKAAGVDNTSRRTWDKLEYKEKADERETKAAQDDEKGLDARKRRRQERDPLHQGLIVQRANLKARDHKLDLTANLNKTQLQSVGMPLAQQAGYYCPVCDCVLKDSLSMLDHVNGKWHQRALGMNMQVERSTKEQVCGTGLLVIPVAALEGPDAHEDADVDEEVIPKE</sequence>
<dbReference type="EMBL" id="JASFZW010000009">
    <property type="protein sequence ID" value="KAK2076723.1"/>
    <property type="molecule type" value="Genomic_DNA"/>
</dbReference>
<feature type="region of interest" description="Disordered" evidence="5">
    <location>
        <begin position="1"/>
        <end position="55"/>
    </location>
</feature>
<comment type="caution">
    <text evidence="7">The sequence shown here is derived from an EMBL/GenBank/DDBJ whole genome shotgun (WGS) entry which is preliminary data.</text>
</comment>
<evidence type="ECO:0000313" key="8">
    <source>
        <dbReference type="Proteomes" id="UP001255856"/>
    </source>
</evidence>
<feature type="domain" description="U1-type" evidence="6">
    <location>
        <begin position="93"/>
        <end position="127"/>
    </location>
</feature>
<proteinExistence type="predicted"/>
<dbReference type="GO" id="GO:0046540">
    <property type="term" value="C:U4/U6 x U5 tri-snRNP complex"/>
    <property type="evidence" value="ECO:0007669"/>
    <property type="project" value="TreeGrafter"/>
</dbReference>
<keyword evidence="8" id="KW-1185">Reference proteome</keyword>